<keyword evidence="1" id="KW-1133">Transmembrane helix</keyword>
<dbReference type="AlphaFoldDB" id="A0A183FDY9"/>
<dbReference type="Proteomes" id="UP000050761">
    <property type="component" value="Unassembled WGS sequence"/>
</dbReference>
<accession>A0A3P7WL80</accession>
<feature type="transmembrane region" description="Helical" evidence="1">
    <location>
        <begin position="60"/>
        <end position="84"/>
    </location>
</feature>
<protein>
    <submittedName>
        <fullName evidence="4">G_PROTEIN_RECEP_F1_2 domain-containing protein</fullName>
    </submittedName>
</protein>
<evidence type="ECO:0000313" key="2">
    <source>
        <dbReference type="EMBL" id="VDO61536.1"/>
    </source>
</evidence>
<dbReference type="OrthoDB" id="5912892at2759"/>
<dbReference type="Gene3D" id="1.20.1070.10">
    <property type="entry name" value="Rhodopsin 7-helix transmembrane proteins"/>
    <property type="match status" value="1"/>
</dbReference>
<dbReference type="WBParaSite" id="HPBE_0000452501-mRNA-1">
    <property type="protein sequence ID" value="HPBE_0000452501-mRNA-1"/>
    <property type="gene ID" value="HPBE_0000452501"/>
</dbReference>
<reference evidence="2 3" key="1">
    <citation type="submission" date="2018-11" db="EMBL/GenBank/DDBJ databases">
        <authorList>
            <consortium name="Pathogen Informatics"/>
        </authorList>
    </citation>
    <scope>NUCLEOTIDE SEQUENCE [LARGE SCALE GENOMIC DNA]</scope>
</reference>
<evidence type="ECO:0000313" key="4">
    <source>
        <dbReference type="WBParaSite" id="HPBE_0000452501-mRNA-1"/>
    </source>
</evidence>
<gene>
    <name evidence="2" type="ORF">HPBE_LOCUS4526</name>
</gene>
<keyword evidence="3" id="KW-1185">Reference proteome</keyword>
<evidence type="ECO:0000313" key="3">
    <source>
        <dbReference type="Proteomes" id="UP000050761"/>
    </source>
</evidence>
<name>A0A183FDY9_HELPZ</name>
<reference evidence="4" key="2">
    <citation type="submission" date="2019-09" db="UniProtKB">
        <authorList>
            <consortium name="WormBaseParasite"/>
        </authorList>
    </citation>
    <scope>IDENTIFICATION</scope>
</reference>
<dbReference type="EMBL" id="UZAH01025326">
    <property type="protein sequence ID" value="VDO61536.1"/>
    <property type="molecule type" value="Genomic_DNA"/>
</dbReference>
<keyword evidence="1" id="KW-0812">Transmembrane</keyword>
<sequence>MWNSSEIDEAYANMTHVSAPSPGLAIIFGCVTLIGIVGNLALLLYILIHKLYQNFISSHFIAHLCITNLVALMILLPIFLYTLWTGVNVFQDSNFMCRLQVSSSFWCSSHSFWPFDQLNNQTSSLAPLVLLNEELLERG</sequence>
<proteinExistence type="predicted"/>
<feature type="transmembrane region" description="Helical" evidence="1">
    <location>
        <begin position="24"/>
        <end position="48"/>
    </location>
</feature>
<evidence type="ECO:0000256" key="1">
    <source>
        <dbReference type="SAM" id="Phobius"/>
    </source>
</evidence>
<dbReference type="SUPFAM" id="SSF81321">
    <property type="entry name" value="Family A G protein-coupled receptor-like"/>
    <property type="match status" value="1"/>
</dbReference>
<dbReference type="CDD" id="cd00637">
    <property type="entry name" value="7tm_classA_rhodopsin-like"/>
    <property type="match status" value="1"/>
</dbReference>
<keyword evidence="1" id="KW-0472">Membrane</keyword>
<organism evidence="3 4">
    <name type="scientific">Heligmosomoides polygyrus</name>
    <name type="common">Parasitic roundworm</name>
    <dbReference type="NCBI Taxonomy" id="6339"/>
    <lineage>
        <taxon>Eukaryota</taxon>
        <taxon>Metazoa</taxon>
        <taxon>Ecdysozoa</taxon>
        <taxon>Nematoda</taxon>
        <taxon>Chromadorea</taxon>
        <taxon>Rhabditida</taxon>
        <taxon>Rhabditina</taxon>
        <taxon>Rhabditomorpha</taxon>
        <taxon>Strongyloidea</taxon>
        <taxon>Heligmosomidae</taxon>
        <taxon>Heligmosomoides</taxon>
    </lineage>
</organism>
<accession>A0A183FDY9</accession>